<keyword evidence="7 9" id="KW-0472">Membrane</keyword>
<comment type="subcellular location">
    <subcellularLocation>
        <location evidence="1">Cell membrane</location>
        <topology evidence="1">Multi-pass membrane protein</topology>
    </subcellularLocation>
</comment>
<accession>A0A5C5VE76</accession>
<dbReference type="Pfam" id="PF09721">
    <property type="entry name" value="Exosortase_EpsH"/>
    <property type="match status" value="1"/>
</dbReference>
<feature type="region of interest" description="Disordered" evidence="8">
    <location>
        <begin position="566"/>
        <end position="595"/>
    </location>
</feature>
<keyword evidence="11" id="KW-1185">Reference proteome</keyword>
<feature type="compositionally biased region" description="Polar residues" evidence="8">
    <location>
        <begin position="568"/>
        <end position="584"/>
    </location>
</feature>
<proteinExistence type="predicted"/>
<organism evidence="10 11">
    <name type="scientific">Posidoniimonas corsicana</name>
    <dbReference type="NCBI Taxonomy" id="1938618"/>
    <lineage>
        <taxon>Bacteria</taxon>
        <taxon>Pseudomonadati</taxon>
        <taxon>Planctomycetota</taxon>
        <taxon>Planctomycetia</taxon>
        <taxon>Pirellulales</taxon>
        <taxon>Lacipirellulaceae</taxon>
        <taxon>Posidoniimonas</taxon>
    </lineage>
</organism>
<feature type="transmembrane region" description="Helical" evidence="9">
    <location>
        <begin position="262"/>
        <end position="287"/>
    </location>
</feature>
<dbReference type="EMBL" id="SIHJ01000001">
    <property type="protein sequence ID" value="TWT35965.1"/>
    <property type="molecule type" value="Genomic_DNA"/>
</dbReference>
<evidence type="ECO:0000256" key="1">
    <source>
        <dbReference type="ARBA" id="ARBA00004651"/>
    </source>
</evidence>
<evidence type="ECO:0000256" key="6">
    <source>
        <dbReference type="ARBA" id="ARBA00022989"/>
    </source>
</evidence>
<keyword evidence="4 9" id="KW-0812">Transmembrane</keyword>
<comment type="caution">
    <text evidence="10">The sequence shown here is derived from an EMBL/GenBank/DDBJ whole genome shotgun (WGS) entry which is preliminary data.</text>
</comment>
<dbReference type="GO" id="GO:0008233">
    <property type="term" value="F:peptidase activity"/>
    <property type="evidence" value="ECO:0007669"/>
    <property type="project" value="UniProtKB-KW"/>
</dbReference>
<gene>
    <name evidence="10" type="ORF">KOR34_08620</name>
</gene>
<feature type="transmembrane region" description="Helical" evidence="9">
    <location>
        <begin position="219"/>
        <end position="241"/>
    </location>
</feature>
<evidence type="ECO:0000256" key="9">
    <source>
        <dbReference type="SAM" id="Phobius"/>
    </source>
</evidence>
<evidence type="ECO:0000313" key="10">
    <source>
        <dbReference type="EMBL" id="TWT35965.1"/>
    </source>
</evidence>
<evidence type="ECO:0000256" key="7">
    <source>
        <dbReference type="ARBA" id="ARBA00023136"/>
    </source>
</evidence>
<feature type="transmembrane region" description="Helical" evidence="9">
    <location>
        <begin position="337"/>
        <end position="359"/>
    </location>
</feature>
<reference evidence="10 11" key="1">
    <citation type="submission" date="2019-02" db="EMBL/GenBank/DDBJ databases">
        <title>Deep-cultivation of Planctomycetes and their phenomic and genomic characterization uncovers novel biology.</title>
        <authorList>
            <person name="Wiegand S."/>
            <person name="Jogler M."/>
            <person name="Boedeker C."/>
            <person name="Pinto D."/>
            <person name="Vollmers J."/>
            <person name="Rivas-Marin E."/>
            <person name="Kohn T."/>
            <person name="Peeters S.H."/>
            <person name="Heuer A."/>
            <person name="Rast P."/>
            <person name="Oberbeckmann S."/>
            <person name="Bunk B."/>
            <person name="Jeske O."/>
            <person name="Meyerdierks A."/>
            <person name="Storesund J.E."/>
            <person name="Kallscheuer N."/>
            <person name="Luecker S."/>
            <person name="Lage O.M."/>
            <person name="Pohl T."/>
            <person name="Merkel B.J."/>
            <person name="Hornburger P."/>
            <person name="Mueller R.-W."/>
            <person name="Bruemmer F."/>
            <person name="Labrenz M."/>
            <person name="Spormann A.M."/>
            <person name="Op Den Camp H."/>
            <person name="Overmann J."/>
            <person name="Amann R."/>
            <person name="Jetten M.S.M."/>
            <person name="Mascher T."/>
            <person name="Medema M.H."/>
            <person name="Devos D.P."/>
            <person name="Kaster A.-K."/>
            <person name="Ovreas L."/>
            <person name="Rohde M."/>
            <person name="Galperin M.Y."/>
            <person name="Jogler C."/>
        </authorList>
    </citation>
    <scope>NUCLEOTIDE SEQUENCE [LARGE SCALE GENOMIC DNA]</scope>
    <source>
        <strain evidence="10 11">KOR34</strain>
    </source>
</reference>
<evidence type="ECO:0000256" key="2">
    <source>
        <dbReference type="ARBA" id="ARBA00022475"/>
    </source>
</evidence>
<dbReference type="InterPro" id="IPR026392">
    <property type="entry name" value="Exo/Archaeosortase_dom"/>
</dbReference>
<keyword evidence="3" id="KW-0645">Protease</keyword>
<evidence type="ECO:0000256" key="3">
    <source>
        <dbReference type="ARBA" id="ARBA00022670"/>
    </source>
</evidence>
<keyword evidence="2" id="KW-1003">Cell membrane</keyword>
<evidence type="ECO:0000313" key="11">
    <source>
        <dbReference type="Proteomes" id="UP000316714"/>
    </source>
</evidence>
<dbReference type="NCBIfam" id="NF033780">
    <property type="entry name" value="exosort_XrtU_C"/>
    <property type="match status" value="1"/>
</dbReference>
<dbReference type="InterPro" id="IPR019127">
    <property type="entry name" value="Exosortase"/>
</dbReference>
<dbReference type="AlphaFoldDB" id="A0A5C5VE76"/>
<evidence type="ECO:0000256" key="8">
    <source>
        <dbReference type="SAM" id="MobiDB-lite"/>
    </source>
</evidence>
<feature type="transmembrane region" description="Helical" evidence="9">
    <location>
        <begin position="20"/>
        <end position="43"/>
    </location>
</feature>
<feature type="transmembrane region" description="Helical" evidence="9">
    <location>
        <begin position="49"/>
        <end position="68"/>
    </location>
</feature>
<evidence type="ECO:0000256" key="5">
    <source>
        <dbReference type="ARBA" id="ARBA00022801"/>
    </source>
</evidence>
<name>A0A5C5VE76_9BACT</name>
<protein>
    <submittedName>
        <fullName evidence="10">Transmembrane exosortase (Exosortase_EpsH)</fullName>
    </submittedName>
</protein>
<dbReference type="NCBIfam" id="TIGR04178">
    <property type="entry name" value="exo_archaeo"/>
    <property type="match status" value="1"/>
</dbReference>
<keyword evidence="5" id="KW-0378">Hydrolase</keyword>
<evidence type="ECO:0000256" key="4">
    <source>
        <dbReference type="ARBA" id="ARBA00022692"/>
    </source>
</evidence>
<feature type="transmembrane region" description="Helical" evidence="9">
    <location>
        <begin position="105"/>
        <end position="122"/>
    </location>
</feature>
<dbReference type="GO" id="GO:0005886">
    <property type="term" value="C:plasma membrane"/>
    <property type="evidence" value="ECO:0007669"/>
    <property type="project" value="UniProtKB-SubCell"/>
</dbReference>
<keyword evidence="6 9" id="KW-1133">Transmembrane helix</keyword>
<dbReference type="GO" id="GO:0006508">
    <property type="term" value="P:proteolysis"/>
    <property type="evidence" value="ECO:0007669"/>
    <property type="project" value="UniProtKB-KW"/>
</dbReference>
<dbReference type="RefSeq" id="WP_197531131.1">
    <property type="nucleotide sequence ID" value="NZ_SIHJ01000001.1"/>
</dbReference>
<dbReference type="Proteomes" id="UP000316714">
    <property type="component" value="Unassembled WGS sequence"/>
</dbReference>
<sequence length="595" mass="65086">MPSTFASTNAEFHVGRKPLFIAAAAAIALGVLPLFAAELSVLASRDMYTYFPFIYAFIGFVAWQRWQAAEGTIGPRASRSWWPELLCLSGALGVLLLHAGLFGPWLGGAAATLTLAAAAFVVRRVRAVQFWDLWALFLVTQRMPLEADRKLAAALQQRSSGLSSLMLDSLGVLHVRAGNIIELPGKPLFVDEACSGVVSTMSVIAAAAVLAVWRQRPLLHTLLLIACSVGWALLMNASRITAIAAMYSWHGIDLTAGPQHELVGLAAFAVLMLCLWSTDLALAALAARIDGWQEEGFSLERGRVARFYNRAVSFLLFPQPDRDARLLDRPAVRPVPALRLGTLAVCFAAVGLLHGYALYANYRASTLDRSGVVARLLDLDESRVDAAVAPWRVTKHELQERNTISELAPLSMVYYLTDAGGDHTAILSIDFPFHRRWHNVCGCYTNSGWRQTSEANHALASDVPVEGGGYVTADLESERGTYGRVAFANYFEDGRLIAPPAHLPSLGYAVDTLIHKWRHARQLSLRPQKLIQIQVFAEQEQPFTESQQQELSELLESSSHMLESFLLGQNTPEMLPESSKQLSDSGHAGSGTLQE</sequence>